<feature type="signal peptide" evidence="1">
    <location>
        <begin position="1"/>
        <end position="17"/>
    </location>
</feature>
<proteinExistence type="predicted"/>
<evidence type="ECO:0000313" key="2">
    <source>
        <dbReference type="EMBL" id="KAL3843218.1"/>
    </source>
</evidence>
<feature type="chain" id="PRO_5044825209" evidence="1">
    <location>
        <begin position="18"/>
        <end position="113"/>
    </location>
</feature>
<comment type="caution">
    <text evidence="2">The sequence shown here is derived from an EMBL/GenBank/DDBJ whole genome shotgun (WGS) entry which is preliminary data.</text>
</comment>
<dbReference type="Proteomes" id="UP001634394">
    <property type="component" value="Unassembled WGS sequence"/>
</dbReference>
<gene>
    <name evidence="2" type="ORF">ACJMK2_021163</name>
</gene>
<evidence type="ECO:0000313" key="3">
    <source>
        <dbReference type="Proteomes" id="UP001634394"/>
    </source>
</evidence>
<reference evidence="2 3" key="1">
    <citation type="submission" date="2024-11" db="EMBL/GenBank/DDBJ databases">
        <title>Chromosome-level genome assembly of the freshwater bivalve Anodonta woodiana.</title>
        <authorList>
            <person name="Chen X."/>
        </authorList>
    </citation>
    <scope>NUCLEOTIDE SEQUENCE [LARGE SCALE GENOMIC DNA]</scope>
    <source>
        <strain evidence="2">MN2024</strain>
        <tissue evidence="2">Gills</tissue>
    </source>
</reference>
<sequence>MRSVLVTISLVLQQITCESYSGDYSGQGLVPGDPRLCVRDTDKHVLRFETLLGGGWDNLRNKEMGRMTDFFFFFFIPDGLTIIPVKISEGESFAELFLYGNNYKSTLSRSINV</sequence>
<evidence type="ECO:0000256" key="1">
    <source>
        <dbReference type="SAM" id="SignalP"/>
    </source>
</evidence>
<keyword evidence="3" id="KW-1185">Reference proteome</keyword>
<dbReference type="EMBL" id="JBJQND010000017">
    <property type="protein sequence ID" value="KAL3843218.1"/>
    <property type="molecule type" value="Genomic_DNA"/>
</dbReference>
<keyword evidence="1" id="KW-0732">Signal</keyword>
<organism evidence="2 3">
    <name type="scientific">Sinanodonta woodiana</name>
    <name type="common">Chinese pond mussel</name>
    <name type="synonym">Anodonta woodiana</name>
    <dbReference type="NCBI Taxonomy" id="1069815"/>
    <lineage>
        <taxon>Eukaryota</taxon>
        <taxon>Metazoa</taxon>
        <taxon>Spiralia</taxon>
        <taxon>Lophotrochozoa</taxon>
        <taxon>Mollusca</taxon>
        <taxon>Bivalvia</taxon>
        <taxon>Autobranchia</taxon>
        <taxon>Heteroconchia</taxon>
        <taxon>Palaeoheterodonta</taxon>
        <taxon>Unionida</taxon>
        <taxon>Unionoidea</taxon>
        <taxon>Unionidae</taxon>
        <taxon>Unioninae</taxon>
        <taxon>Sinanodonta</taxon>
    </lineage>
</organism>
<dbReference type="AlphaFoldDB" id="A0ABD3U3N1"/>
<accession>A0ABD3U3N1</accession>
<name>A0ABD3U3N1_SINWO</name>
<protein>
    <submittedName>
        <fullName evidence="2">Uncharacterized protein</fullName>
    </submittedName>
</protein>